<reference evidence="3" key="1">
    <citation type="journal article" date="2019" name="Int. J. Syst. Evol. Microbiol.">
        <title>The Global Catalogue of Microorganisms (GCM) 10K type strain sequencing project: providing services to taxonomists for standard genome sequencing and annotation.</title>
        <authorList>
            <consortium name="The Broad Institute Genomics Platform"/>
            <consortium name="The Broad Institute Genome Sequencing Center for Infectious Disease"/>
            <person name="Wu L."/>
            <person name="Ma J."/>
        </authorList>
    </citation>
    <scope>NUCLEOTIDE SEQUENCE [LARGE SCALE GENOMIC DNA]</scope>
    <source>
        <strain evidence="3">JCM 1365</strain>
    </source>
</reference>
<comment type="caution">
    <text evidence="2">The sequence shown here is derived from an EMBL/GenBank/DDBJ whole genome shotgun (WGS) entry which is preliminary data.</text>
</comment>
<protein>
    <submittedName>
        <fullName evidence="2">Uncharacterized protein</fullName>
    </submittedName>
</protein>
<evidence type="ECO:0000313" key="2">
    <source>
        <dbReference type="EMBL" id="GGN02830.1"/>
    </source>
</evidence>
<sequence>MQWRHGPESRRTRISEDDEIIDPDPFASSDELAQVDPGVRWTDDRQVVDVDQSARVVKAVSHHALDPRLGTGNRSDCVQANVFGHGIRQWKAQELRCGDMREGTEWRQHGERGATAIYQGLIDPGVRKLKSEHSFTLAGGCLSATRRRGSCGC</sequence>
<gene>
    <name evidence="2" type="ORF">GCM10009721_32520</name>
</gene>
<accession>A0ABQ2IAD4</accession>
<keyword evidence="3" id="KW-1185">Reference proteome</keyword>
<dbReference type="Proteomes" id="UP000623461">
    <property type="component" value="Unassembled WGS sequence"/>
</dbReference>
<dbReference type="EMBL" id="BMNZ01000006">
    <property type="protein sequence ID" value="GGN02830.1"/>
    <property type="molecule type" value="Genomic_DNA"/>
</dbReference>
<evidence type="ECO:0000313" key="3">
    <source>
        <dbReference type="Proteomes" id="UP000623461"/>
    </source>
</evidence>
<feature type="compositionally biased region" description="Basic and acidic residues" evidence="1">
    <location>
        <begin position="1"/>
        <end position="15"/>
    </location>
</feature>
<evidence type="ECO:0000256" key="1">
    <source>
        <dbReference type="SAM" id="MobiDB-lite"/>
    </source>
</evidence>
<name>A0ABQ2IAD4_9MICO</name>
<organism evidence="2 3">
    <name type="scientific">Terrabacter tumescens</name>
    <dbReference type="NCBI Taxonomy" id="60443"/>
    <lineage>
        <taxon>Bacteria</taxon>
        <taxon>Bacillati</taxon>
        <taxon>Actinomycetota</taxon>
        <taxon>Actinomycetes</taxon>
        <taxon>Micrococcales</taxon>
        <taxon>Intrasporangiaceae</taxon>
        <taxon>Terrabacter</taxon>
    </lineage>
</organism>
<proteinExistence type="predicted"/>
<feature type="region of interest" description="Disordered" evidence="1">
    <location>
        <begin position="1"/>
        <end position="31"/>
    </location>
</feature>